<dbReference type="EMBL" id="JAGSXJ010000032">
    <property type="protein sequence ID" value="KAH6669190.1"/>
    <property type="molecule type" value="Genomic_DNA"/>
</dbReference>
<accession>A0A9P8V3Q8</accession>
<keyword evidence="3" id="KW-1185">Reference proteome</keyword>
<gene>
    <name evidence="2" type="ORF">F5X68DRAFT_271108</name>
</gene>
<dbReference type="PANTHER" id="PTHR43283:SF7">
    <property type="entry name" value="BETA-LACTAMASE-RELATED DOMAIN-CONTAINING PROTEIN"/>
    <property type="match status" value="1"/>
</dbReference>
<dbReference type="InterPro" id="IPR001466">
    <property type="entry name" value="Beta-lactam-related"/>
</dbReference>
<evidence type="ECO:0000259" key="1">
    <source>
        <dbReference type="Pfam" id="PF00144"/>
    </source>
</evidence>
<dbReference type="OrthoDB" id="5946976at2759"/>
<dbReference type="Proteomes" id="UP000770015">
    <property type="component" value="Unassembled WGS sequence"/>
</dbReference>
<dbReference type="PANTHER" id="PTHR43283">
    <property type="entry name" value="BETA-LACTAMASE-RELATED"/>
    <property type="match status" value="1"/>
</dbReference>
<dbReference type="Gene3D" id="3.40.710.10">
    <property type="entry name" value="DD-peptidase/beta-lactamase superfamily"/>
    <property type="match status" value="1"/>
</dbReference>
<dbReference type="Pfam" id="PF00144">
    <property type="entry name" value="Beta-lactamase"/>
    <property type="match status" value="1"/>
</dbReference>
<evidence type="ECO:0000313" key="3">
    <source>
        <dbReference type="Proteomes" id="UP000770015"/>
    </source>
</evidence>
<feature type="domain" description="Beta-lactamase-related" evidence="1">
    <location>
        <begin position="84"/>
        <end position="366"/>
    </location>
</feature>
<dbReference type="AlphaFoldDB" id="A0A9P8V3Q8"/>
<protein>
    <submittedName>
        <fullName evidence="2">Beta-lactamase/transpeptidase-like protein</fullName>
    </submittedName>
</protein>
<name>A0A9P8V3Q8_9PEZI</name>
<organism evidence="2 3">
    <name type="scientific">Plectosphaerella plurivora</name>
    <dbReference type="NCBI Taxonomy" id="936078"/>
    <lineage>
        <taxon>Eukaryota</taxon>
        <taxon>Fungi</taxon>
        <taxon>Dikarya</taxon>
        <taxon>Ascomycota</taxon>
        <taxon>Pezizomycotina</taxon>
        <taxon>Sordariomycetes</taxon>
        <taxon>Hypocreomycetidae</taxon>
        <taxon>Glomerellales</taxon>
        <taxon>Plectosphaerellaceae</taxon>
        <taxon>Plectosphaerella</taxon>
    </lineage>
</organism>
<comment type="caution">
    <text evidence="2">The sequence shown here is derived from an EMBL/GenBank/DDBJ whole genome shotgun (WGS) entry which is preliminary data.</text>
</comment>
<proteinExistence type="predicted"/>
<sequence>MANKDAQIGAFELSSLDPAGASYTPLLYRQREETFTGRTVQVRHGSYLKKLKKQVSLGAHSSLDGASPANIDQWMSQSGLTGCIVVQGDSILLEEYRHGNTPASRNDIQSVTKSFVTTALAIAQQEGRLSVDELVSHHVTELRDTVWADIPLLALASMSSGVVEPSDGPRPADIPNPMFATTLYPMTEKTAVLDWLKTFKKVAEPWDEFHYYNPNYYVMSLAISRAVQQPLQEYISSRIWEPAGMQYDGYIRTTGAGQVDGHGGLSITLADMARFGRFVLDACKGRGSGAPVPSTWFSDISSGKRSTGARAAGANTSVPGFGYESGWWTPGKSHAIAGEEGFAGIGMYGQAIYVLPKLDAVIAVQSGNPEDLPEVIAGNNEMASAIVNWLKEQKA</sequence>
<dbReference type="SUPFAM" id="SSF56601">
    <property type="entry name" value="beta-lactamase/transpeptidase-like"/>
    <property type="match status" value="1"/>
</dbReference>
<dbReference type="InterPro" id="IPR012338">
    <property type="entry name" value="Beta-lactam/transpept-like"/>
</dbReference>
<reference evidence="2" key="1">
    <citation type="journal article" date="2021" name="Nat. Commun.">
        <title>Genetic determinants of endophytism in the Arabidopsis root mycobiome.</title>
        <authorList>
            <person name="Mesny F."/>
            <person name="Miyauchi S."/>
            <person name="Thiergart T."/>
            <person name="Pickel B."/>
            <person name="Atanasova L."/>
            <person name="Karlsson M."/>
            <person name="Huettel B."/>
            <person name="Barry K.W."/>
            <person name="Haridas S."/>
            <person name="Chen C."/>
            <person name="Bauer D."/>
            <person name="Andreopoulos W."/>
            <person name="Pangilinan J."/>
            <person name="LaButti K."/>
            <person name="Riley R."/>
            <person name="Lipzen A."/>
            <person name="Clum A."/>
            <person name="Drula E."/>
            <person name="Henrissat B."/>
            <person name="Kohler A."/>
            <person name="Grigoriev I.V."/>
            <person name="Martin F.M."/>
            <person name="Hacquard S."/>
        </authorList>
    </citation>
    <scope>NUCLEOTIDE SEQUENCE</scope>
    <source>
        <strain evidence="2">MPI-SDFR-AT-0117</strain>
    </source>
</reference>
<evidence type="ECO:0000313" key="2">
    <source>
        <dbReference type="EMBL" id="KAH6669190.1"/>
    </source>
</evidence>
<dbReference type="InterPro" id="IPR050789">
    <property type="entry name" value="Diverse_Enzym_Activities"/>
</dbReference>